<gene>
    <name evidence="1" type="ORF">UFOVP682_9</name>
</gene>
<accession>A0A6J5NER8</accession>
<reference evidence="1" key="1">
    <citation type="submission" date="2020-04" db="EMBL/GenBank/DDBJ databases">
        <authorList>
            <person name="Chiriac C."/>
            <person name="Salcher M."/>
            <person name="Ghai R."/>
            <person name="Kavagutti S V."/>
        </authorList>
    </citation>
    <scope>NUCLEOTIDE SEQUENCE</scope>
</reference>
<organism evidence="1">
    <name type="scientific">uncultured Caudovirales phage</name>
    <dbReference type="NCBI Taxonomy" id="2100421"/>
    <lineage>
        <taxon>Viruses</taxon>
        <taxon>Duplodnaviria</taxon>
        <taxon>Heunggongvirae</taxon>
        <taxon>Uroviricota</taxon>
        <taxon>Caudoviricetes</taxon>
        <taxon>Peduoviridae</taxon>
        <taxon>Maltschvirus</taxon>
        <taxon>Maltschvirus maltsch</taxon>
    </lineage>
</organism>
<protein>
    <submittedName>
        <fullName evidence="1">Uncharacterized protein</fullName>
    </submittedName>
</protein>
<dbReference type="EMBL" id="LR796661">
    <property type="protein sequence ID" value="CAB4157162.1"/>
    <property type="molecule type" value="Genomic_DNA"/>
</dbReference>
<evidence type="ECO:0000313" key="1">
    <source>
        <dbReference type="EMBL" id="CAB4157162.1"/>
    </source>
</evidence>
<sequence length="67" mass="7488">MATFKCLTSGQTVTFTFQHDIDSMKGHQGYARIDVPEGQQEEASVTINIAPPAKRMGRPRKPENVRN</sequence>
<name>A0A6J5NER8_9CAUD</name>
<proteinExistence type="predicted"/>